<dbReference type="SUPFAM" id="SSF48662">
    <property type="entry name" value="Ribosomal protein L39e"/>
    <property type="match status" value="1"/>
</dbReference>
<gene>
    <name evidence="7" type="ORF">SPRG_03619</name>
</gene>
<dbReference type="PANTHER" id="PTHR19970:SF0">
    <property type="entry name" value="LARGE RIBOSOMAL SUBUNIT PROTEIN EL39"/>
    <property type="match status" value="1"/>
</dbReference>
<name>A0A067CYY3_SAPPC</name>
<dbReference type="EMBL" id="KK583197">
    <property type="protein sequence ID" value="KDO31701.1"/>
    <property type="molecule type" value="Genomic_DNA"/>
</dbReference>
<dbReference type="Pfam" id="PF23106">
    <property type="entry name" value="EGF_Teneurin"/>
    <property type="match status" value="1"/>
</dbReference>
<evidence type="ECO:0000256" key="2">
    <source>
        <dbReference type="ARBA" id="ARBA00022980"/>
    </source>
</evidence>
<dbReference type="KEGG" id="spar:SPRG_03619"/>
<evidence type="ECO:0000256" key="1">
    <source>
        <dbReference type="ARBA" id="ARBA00009339"/>
    </source>
</evidence>
<dbReference type="Proteomes" id="UP000030745">
    <property type="component" value="Unassembled WGS sequence"/>
</dbReference>
<feature type="chain" id="PRO_5001635058" description="EGF-like domain-containing protein" evidence="5">
    <location>
        <begin position="18"/>
        <end position="359"/>
    </location>
</feature>
<comment type="similarity">
    <text evidence="1">Belongs to the eukaryotic ribosomal protein eL39 family.</text>
</comment>
<keyword evidence="8" id="KW-1185">Reference proteome</keyword>
<dbReference type="Gene3D" id="1.10.1620.10">
    <property type="entry name" value="Ribosomal protein L39e"/>
    <property type="match status" value="1"/>
</dbReference>
<feature type="disulfide bond" evidence="4">
    <location>
        <begin position="266"/>
        <end position="275"/>
    </location>
</feature>
<keyword evidence="2" id="KW-0689">Ribosomal protein</keyword>
<dbReference type="OMA" id="AQDYECK"/>
<dbReference type="STRING" id="695850.A0A067CYY3"/>
<evidence type="ECO:0000256" key="5">
    <source>
        <dbReference type="SAM" id="SignalP"/>
    </source>
</evidence>
<comment type="caution">
    <text evidence="4">Lacks conserved residue(s) required for the propagation of feature annotation.</text>
</comment>
<dbReference type="InterPro" id="IPR000077">
    <property type="entry name" value="Ribosomal_eL39"/>
</dbReference>
<dbReference type="VEuPathDB" id="FungiDB:SPRG_03619"/>
<dbReference type="PANTHER" id="PTHR19970">
    <property type="entry name" value="RIBOSOMAL PROTEIN L39E"/>
    <property type="match status" value="1"/>
</dbReference>
<feature type="domain" description="EGF-like" evidence="6">
    <location>
        <begin position="205"/>
        <end position="240"/>
    </location>
</feature>
<evidence type="ECO:0000259" key="6">
    <source>
        <dbReference type="PROSITE" id="PS50026"/>
    </source>
</evidence>
<dbReference type="InterPro" id="IPR023626">
    <property type="entry name" value="Ribosomal_eL39_dom_sf"/>
</dbReference>
<dbReference type="InterPro" id="IPR020083">
    <property type="entry name" value="Ribosomal_eL39_CS"/>
</dbReference>
<dbReference type="FunFam" id="1.10.1620.10:FF:000001">
    <property type="entry name" value="60S ribosomal protein-like L39"/>
    <property type="match status" value="1"/>
</dbReference>
<dbReference type="InterPro" id="IPR000742">
    <property type="entry name" value="EGF"/>
</dbReference>
<dbReference type="PROSITE" id="PS00022">
    <property type="entry name" value="EGF_1"/>
    <property type="match status" value="2"/>
</dbReference>
<feature type="domain" description="EGF-like" evidence="6">
    <location>
        <begin position="243"/>
        <end position="276"/>
    </location>
</feature>
<reference evidence="7 8" key="1">
    <citation type="journal article" date="2013" name="PLoS Genet.">
        <title>Distinctive expansion of potential virulence genes in the genome of the oomycete fish pathogen Saprolegnia parasitica.</title>
        <authorList>
            <person name="Jiang R.H."/>
            <person name="de Bruijn I."/>
            <person name="Haas B.J."/>
            <person name="Belmonte R."/>
            <person name="Lobach L."/>
            <person name="Christie J."/>
            <person name="van den Ackerveken G."/>
            <person name="Bottin A."/>
            <person name="Bulone V."/>
            <person name="Diaz-Moreno S.M."/>
            <person name="Dumas B."/>
            <person name="Fan L."/>
            <person name="Gaulin E."/>
            <person name="Govers F."/>
            <person name="Grenville-Briggs L.J."/>
            <person name="Horner N.R."/>
            <person name="Levin J.Z."/>
            <person name="Mammella M."/>
            <person name="Meijer H.J."/>
            <person name="Morris P."/>
            <person name="Nusbaum C."/>
            <person name="Oome S."/>
            <person name="Phillips A.J."/>
            <person name="van Rooyen D."/>
            <person name="Rzeszutek E."/>
            <person name="Saraiva M."/>
            <person name="Secombes C.J."/>
            <person name="Seidl M.F."/>
            <person name="Snel B."/>
            <person name="Stassen J.H."/>
            <person name="Sykes S."/>
            <person name="Tripathy S."/>
            <person name="van den Berg H."/>
            <person name="Vega-Arreguin J.C."/>
            <person name="Wawra S."/>
            <person name="Young S.K."/>
            <person name="Zeng Q."/>
            <person name="Dieguez-Uribeondo J."/>
            <person name="Russ C."/>
            <person name="Tyler B.M."/>
            <person name="van West P."/>
        </authorList>
    </citation>
    <scope>NUCLEOTIDE SEQUENCE [LARGE SCALE GENOMIC DNA]</scope>
    <source>
        <strain evidence="7 8">CBS 223.65</strain>
    </source>
</reference>
<evidence type="ECO:0000313" key="8">
    <source>
        <dbReference type="Proteomes" id="UP000030745"/>
    </source>
</evidence>
<dbReference type="RefSeq" id="XP_012197586.1">
    <property type="nucleotide sequence ID" value="XM_012342196.1"/>
</dbReference>
<evidence type="ECO:0000256" key="4">
    <source>
        <dbReference type="PROSITE-ProRule" id="PRU00076"/>
    </source>
</evidence>
<dbReference type="AlphaFoldDB" id="A0A067CYY3"/>
<feature type="signal peptide" evidence="5">
    <location>
        <begin position="1"/>
        <end position="17"/>
    </location>
</feature>
<organism evidence="7 8">
    <name type="scientific">Saprolegnia parasitica (strain CBS 223.65)</name>
    <dbReference type="NCBI Taxonomy" id="695850"/>
    <lineage>
        <taxon>Eukaryota</taxon>
        <taxon>Sar</taxon>
        <taxon>Stramenopiles</taxon>
        <taxon>Oomycota</taxon>
        <taxon>Saprolegniomycetes</taxon>
        <taxon>Saprolegniales</taxon>
        <taxon>Saprolegniaceae</taxon>
        <taxon>Saprolegnia</taxon>
    </lineage>
</organism>
<evidence type="ECO:0000256" key="3">
    <source>
        <dbReference type="ARBA" id="ARBA00023274"/>
    </source>
</evidence>
<feature type="domain" description="EGF-like" evidence="6">
    <location>
        <begin position="155"/>
        <end position="202"/>
    </location>
</feature>
<dbReference type="OrthoDB" id="6332053at2759"/>
<keyword evidence="3" id="KW-0687">Ribonucleoprotein</keyword>
<proteinExistence type="inferred from homology"/>
<dbReference type="PROSITE" id="PS01186">
    <property type="entry name" value="EGF_2"/>
    <property type="match status" value="2"/>
</dbReference>
<dbReference type="GO" id="GO:0006412">
    <property type="term" value="P:translation"/>
    <property type="evidence" value="ECO:0007669"/>
    <property type="project" value="InterPro"/>
</dbReference>
<accession>A0A067CYY3</accession>
<feature type="disulfide bond" evidence="4">
    <location>
        <begin position="230"/>
        <end position="239"/>
    </location>
</feature>
<dbReference type="PROSITE" id="PS50026">
    <property type="entry name" value="EGF_3"/>
    <property type="match status" value="3"/>
</dbReference>
<sequence>MKSTALIALLAATLVSAQQPGQCKATPDCAKFGDGYTCVAVQSAIAGITLASQCVIGTTCGGNTPGKCPTFSSWSSKFQKIQPVCAFTNVTNCVNPIKDGTTAASTSGSTNVNCYQATFTANNDSQIVNGIYKCVDSGLYVSQNLGAIQNLTTTQMDACAGNTSTSGGALCNGHGTCAPTIPFSSKYQCLCNEGYSSSDNCDVATSNVCDSFGSCGSGNSCDQTSKQCSCTSGTKGPQCSLCDSTAPASDQCSGNGVCNTEGVCTCNSGYTGSLCAKTAADTAGSTTGETNKSGAGTQTALSLAAALVVPSHKSFRTKTILAKKMKQNRPIPQWIRLKTGNTIRYNAKRRHWRRTKLGL</sequence>
<dbReference type="GO" id="GO:0003735">
    <property type="term" value="F:structural constituent of ribosome"/>
    <property type="evidence" value="ECO:0007669"/>
    <property type="project" value="InterPro"/>
</dbReference>
<dbReference type="SMART" id="SM00181">
    <property type="entry name" value="EGF"/>
    <property type="match status" value="3"/>
</dbReference>
<dbReference type="PROSITE" id="PS00051">
    <property type="entry name" value="RIBOSOMAL_L39E"/>
    <property type="match status" value="1"/>
</dbReference>
<keyword evidence="5" id="KW-0732">Signal</keyword>
<evidence type="ECO:0000313" key="7">
    <source>
        <dbReference type="EMBL" id="KDO31701.1"/>
    </source>
</evidence>
<keyword evidence="4" id="KW-1015">Disulfide bond</keyword>
<keyword evidence="4" id="KW-0245">EGF-like domain</keyword>
<protein>
    <recommendedName>
        <fullName evidence="6">EGF-like domain-containing protein</fullName>
    </recommendedName>
</protein>
<dbReference type="Pfam" id="PF00832">
    <property type="entry name" value="Ribosomal_L39"/>
    <property type="match status" value="1"/>
</dbReference>
<dbReference type="GO" id="GO:0022625">
    <property type="term" value="C:cytosolic large ribosomal subunit"/>
    <property type="evidence" value="ECO:0007669"/>
    <property type="project" value="TreeGrafter"/>
</dbReference>
<dbReference type="Gene3D" id="2.10.25.10">
    <property type="entry name" value="Laminin"/>
    <property type="match status" value="1"/>
</dbReference>
<dbReference type="GeneID" id="24126110"/>